<accession>A0A1G8HA82</accession>
<evidence type="ECO:0000256" key="1">
    <source>
        <dbReference type="SAM" id="SignalP"/>
    </source>
</evidence>
<dbReference type="STRING" id="551996.SAMN05192573_11590"/>
<dbReference type="Proteomes" id="UP000199705">
    <property type="component" value="Unassembled WGS sequence"/>
</dbReference>
<dbReference type="EMBL" id="FNCG01000015">
    <property type="protein sequence ID" value="SDI03525.1"/>
    <property type="molecule type" value="Genomic_DNA"/>
</dbReference>
<keyword evidence="3" id="KW-1185">Reference proteome</keyword>
<protein>
    <submittedName>
        <fullName evidence="2">Uncharacterized protein</fullName>
    </submittedName>
</protein>
<gene>
    <name evidence="2" type="ORF">SAMN05192573_11590</name>
</gene>
<reference evidence="3" key="1">
    <citation type="submission" date="2016-10" db="EMBL/GenBank/DDBJ databases">
        <authorList>
            <person name="Varghese N."/>
            <person name="Submissions S."/>
        </authorList>
    </citation>
    <scope>NUCLEOTIDE SEQUENCE [LARGE SCALE GENOMIC DNA]</scope>
    <source>
        <strain evidence="3">Gh-67</strain>
    </source>
</reference>
<keyword evidence="1" id="KW-0732">Signal</keyword>
<feature type="signal peptide" evidence="1">
    <location>
        <begin position="1"/>
        <end position="19"/>
    </location>
</feature>
<dbReference type="RefSeq" id="WP_091172906.1">
    <property type="nucleotide sequence ID" value="NZ_FNCG01000015.1"/>
</dbReference>
<evidence type="ECO:0000313" key="3">
    <source>
        <dbReference type="Proteomes" id="UP000199705"/>
    </source>
</evidence>
<name>A0A1G8HA82_9SPHI</name>
<organism evidence="2 3">
    <name type="scientific">Mucilaginibacter gossypii</name>
    <dbReference type="NCBI Taxonomy" id="551996"/>
    <lineage>
        <taxon>Bacteria</taxon>
        <taxon>Pseudomonadati</taxon>
        <taxon>Bacteroidota</taxon>
        <taxon>Sphingobacteriia</taxon>
        <taxon>Sphingobacteriales</taxon>
        <taxon>Sphingobacteriaceae</taxon>
        <taxon>Mucilaginibacter</taxon>
    </lineage>
</organism>
<evidence type="ECO:0000313" key="2">
    <source>
        <dbReference type="EMBL" id="SDI03525.1"/>
    </source>
</evidence>
<proteinExistence type="predicted"/>
<dbReference type="AlphaFoldDB" id="A0A1G8HA82"/>
<feature type="chain" id="PRO_5011775748" evidence="1">
    <location>
        <begin position="20"/>
        <end position="243"/>
    </location>
</feature>
<sequence>MLKKSLLALVITWGTTANGHVSAQAGTDSTGLDLVIANYHTTIGQQSHLYNGPEYEFYDPIIKGNAYVFDNKLFTAGDVKYGTAVYRDVPMLYDLNKDLVVILLYNHFTKISLLSERVPEFWLLNHHFIRITTDSTGQARLATGFYDQLYQGKKIGIIVKRAKSIQTNTGNNTIESFFSETSDYYVKKGDNYFSFSGKGGLLDIFKDKKKELRQYIKANHIDFRENQEQAIVDVTTYYDHLTN</sequence>